<name>I8T8Z1_9GAMM</name>
<dbReference type="PATRIC" id="fig|1172194.4.peg.173"/>
<evidence type="ECO:0000256" key="2">
    <source>
        <dbReference type="ARBA" id="ARBA00022723"/>
    </source>
</evidence>
<dbReference type="InterPro" id="IPR012748">
    <property type="entry name" value="Rieske-like_NirD"/>
</dbReference>
<evidence type="ECO:0000259" key="7">
    <source>
        <dbReference type="PROSITE" id="PS51296"/>
    </source>
</evidence>
<sequence length="122" mass="13112">MDGSAPDSTLSATTWHAICAPGDIVPNLGVAALVDDRQIAVFRVRQRDGSDQFYAIDNFDPQSDANVLSRGLTGSLGGRIVVASPIYKHHYDLVTGECLEEPATPVRAYAVRVEDGQVWVAV</sequence>
<dbReference type="AlphaFoldDB" id="I8T8Z1"/>
<organism evidence="9 10">
    <name type="scientific">Hydrocarboniphaga effusa AP103</name>
    <dbReference type="NCBI Taxonomy" id="1172194"/>
    <lineage>
        <taxon>Bacteria</taxon>
        <taxon>Pseudomonadati</taxon>
        <taxon>Pseudomonadota</taxon>
        <taxon>Gammaproteobacteria</taxon>
        <taxon>Nevskiales</taxon>
        <taxon>Nevskiaceae</taxon>
        <taxon>Hydrocarboniphaga</taxon>
    </lineage>
</organism>
<dbReference type="PANTHER" id="PTHR40562">
    <property type="match status" value="1"/>
</dbReference>
<evidence type="ECO:0000313" key="9">
    <source>
        <dbReference type="EMBL" id="EIT70233.1"/>
    </source>
</evidence>
<keyword evidence="2" id="KW-0479">Metal-binding</keyword>
<dbReference type="GO" id="GO:0008942">
    <property type="term" value="F:nitrite reductase [NAD(P)H] activity"/>
    <property type="evidence" value="ECO:0007669"/>
    <property type="project" value="InterPro"/>
</dbReference>
<proteinExistence type="predicted"/>
<dbReference type="PROSITE" id="PS51296">
    <property type="entry name" value="RIESKE"/>
    <property type="match status" value="1"/>
</dbReference>
<dbReference type="STRING" id="1172194.WQQ_01830"/>
<dbReference type="NCBIfam" id="TIGR02378">
    <property type="entry name" value="nirD_assim_sml"/>
    <property type="match status" value="1"/>
</dbReference>
<reference evidence="9" key="2">
    <citation type="submission" date="2012-05" db="EMBL/GenBank/DDBJ databases">
        <authorList>
            <person name="Park J.-H."/>
            <person name="Zylstra G.J."/>
            <person name="Chae J.-C."/>
        </authorList>
    </citation>
    <scope>NUCLEOTIDE SEQUENCE</scope>
    <source>
        <strain evidence="9">AP103</strain>
    </source>
</reference>
<dbReference type="GO" id="GO:0051537">
    <property type="term" value="F:2 iron, 2 sulfur cluster binding"/>
    <property type="evidence" value="ECO:0007669"/>
    <property type="project" value="UniProtKB-KW"/>
</dbReference>
<keyword evidence="1" id="KW-0001">2Fe-2S</keyword>
<evidence type="ECO:0000256" key="4">
    <source>
        <dbReference type="ARBA" id="ARBA00023004"/>
    </source>
</evidence>
<keyword evidence="10" id="KW-1185">Reference proteome</keyword>
<evidence type="ECO:0000256" key="5">
    <source>
        <dbReference type="ARBA" id="ARBA00023014"/>
    </source>
</evidence>
<dbReference type="PANTHER" id="PTHR40562:SF1">
    <property type="entry name" value="NITRITE REDUCTASE (NADH) SMALL SUBUNIT"/>
    <property type="match status" value="1"/>
</dbReference>
<dbReference type="GO" id="GO:0046872">
    <property type="term" value="F:metal ion binding"/>
    <property type="evidence" value="ECO:0007669"/>
    <property type="project" value="UniProtKB-KW"/>
</dbReference>
<comment type="caution">
    <text evidence="9">The sequence shown here is derived from an EMBL/GenBank/DDBJ whole genome shotgun (WGS) entry which is preliminary data.</text>
</comment>
<dbReference type="Gene3D" id="2.102.10.10">
    <property type="entry name" value="Rieske [2Fe-2S] iron-sulphur domain"/>
    <property type="match status" value="1"/>
</dbReference>
<dbReference type="Pfam" id="PF13806">
    <property type="entry name" value="Rieske_2"/>
    <property type="match status" value="1"/>
</dbReference>
<dbReference type="InterPro" id="IPR017941">
    <property type="entry name" value="Rieske_2Fe-2S"/>
</dbReference>
<protein>
    <submittedName>
        <fullName evidence="9">Nitrite reductase, NAD(P)H-dependent,ferredoxinsubunit</fullName>
    </submittedName>
</protein>
<dbReference type="GO" id="GO:0042128">
    <property type="term" value="P:nitrate assimilation"/>
    <property type="evidence" value="ECO:0007669"/>
    <property type="project" value="UniProtKB-KW"/>
</dbReference>
<evidence type="ECO:0000256" key="1">
    <source>
        <dbReference type="ARBA" id="ARBA00022714"/>
    </source>
</evidence>
<evidence type="ECO:0000313" key="8">
    <source>
        <dbReference type="EMBL" id="EIT70046.1"/>
    </source>
</evidence>
<dbReference type="InterPro" id="IPR017881">
    <property type="entry name" value="NirD"/>
</dbReference>
<keyword evidence="5" id="KW-0411">Iron-sulfur</keyword>
<reference evidence="9 10" key="1">
    <citation type="journal article" date="2012" name="J. Bacteriol.">
        <title>Genome Sequence of n-Alkane-Degrading Hydrocarboniphaga effusa Strain AP103T (ATCC BAA-332T).</title>
        <authorList>
            <person name="Chang H.K."/>
            <person name="Zylstra G.J."/>
            <person name="Chae J.C."/>
        </authorList>
    </citation>
    <scope>NUCLEOTIDE SEQUENCE [LARGE SCALE GENOMIC DNA]</scope>
    <source>
        <strain evidence="9 10">AP103</strain>
    </source>
</reference>
<keyword evidence="6" id="KW-0534">Nitrate assimilation</keyword>
<dbReference type="EMBL" id="AKGD01000001">
    <property type="protein sequence ID" value="EIT70233.1"/>
    <property type="molecule type" value="Genomic_DNA"/>
</dbReference>
<gene>
    <name evidence="8" type="ORF">WQQ_01830</name>
    <name evidence="9" type="ORF">WQQ_03700</name>
</gene>
<keyword evidence="4" id="KW-0408">Iron</keyword>
<dbReference type="RefSeq" id="WP_007183329.1">
    <property type="nucleotide sequence ID" value="NZ_AKGD01000001.1"/>
</dbReference>
<keyword evidence="3" id="KW-0560">Oxidoreductase</keyword>
<dbReference type="CDD" id="cd03529">
    <property type="entry name" value="Rieske_NirD"/>
    <property type="match status" value="1"/>
</dbReference>
<feature type="domain" description="Rieske" evidence="7">
    <location>
        <begin position="16"/>
        <end position="120"/>
    </location>
</feature>
<evidence type="ECO:0000313" key="10">
    <source>
        <dbReference type="Proteomes" id="UP000003704"/>
    </source>
</evidence>
<evidence type="ECO:0000256" key="6">
    <source>
        <dbReference type="ARBA" id="ARBA00023063"/>
    </source>
</evidence>
<evidence type="ECO:0000256" key="3">
    <source>
        <dbReference type="ARBA" id="ARBA00023002"/>
    </source>
</evidence>
<dbReference type="OrthoDB" id="516687at2"/>
<dbReference type="EMBL" id="AKGD01000001">
    <property type="protein sequence ID" value="EIT70046.1"/>
    <property type="molecule type" value="Genomic_DNA"/>
</dbReference>
<dbReference type="Proteomes" id="UP000003704">
    <property type="component" value="Unassembled WGS sequence"/>
</dbReference>
<accession>I8T8Z1</accession>
<dbReference type="SUPFAM" id="SSF50022">
    <property type="entry name" value="ISP domain"/>
    <property type="match status" value="1"/>
</dbReference>
<dbReference type="PROSITE" id="PS51300">
    <property type="entry name" value="NIRD"/>
    <property type="match status" value="1"/>
</dbReference>
<dbReference type="InterPro" id="IPR036922">
    <property type="entry name" value="Rieske_2Fe-2S_sf"/>
</dbReference>